<organism evidence="2 3">
    <name type="scientific">Cryptotermes secundus</name>
    <dbReference type="NCBI Taxonomy" id="105785"/>
    <lineage>
        <taxon>Eukaryota</taxon>
        <taxon>Metazoa</taxon>
        <taxon>Ecdysozoa</taxon>
        <taxon>Arthropoda</taxon>
        <taxon>Hexapoda</taxon>
        <taxon>Insecta</taxon>
        <taxon>Pterygota</taxon>
        <taxon>Neoptera</taxon>
        <taxon>Polyneoptera</taxon>
        <taxon>Dictyoptera</taxon>
        <taxon>Blattodea</taxon>
        <taxon>Blattoidea</taxon>
        <taxon>Termitoidae</taxon>
        <taxon>Kalotermitidae</taxon>
        <taxon>Cryptotermitinae</taxon>
        <taxon>Cryptotermes</taxon>
    </lineage>
</organism>
<dbReference type="STRING" id="105785.A0A2J7QFE7"/>
<feature type="region of interest" description="Disordered" evidence="1">
    <location>
        <begin position="18"/>
        <end position="156"/>
    </location>
</feature>
<feature type="compositionally biased region" description="Acidic residues" evidence="1">
    <location>
        <begin position="19"/>
        <end position="38"/>
    </location>
</feature>
<evidence type="ECO:0000256" key="1">
    <source>
        <dbReference type="SAM" id="MobiDB-lite"/>
    </source>
</evidence>
<accession>A0A2J7QFE7</accession>
<evidence type="ECO:0000313" key="3">
    <source>
        <dbReference type="Proteomes" id="UP000235965"/>
    </source>
</evidence>
<feature type="compositionally biased region" description="Acidic residues" evidence="1">
    <location>
        <begin position="89"/>
        <end position="104"/>
    </location>
</feature>
<dbReference type="OrthoDB" id="121051at2759"/>
<sequence>ADSALKLSNLERSKLIVDYPDDSASDIELEDEETEDLDTGNQGVAQEDASIPQKRRRILVLDSEDSEDEYKPKKEDLDEQSESASSGIDSDEVSGPESIEEPEEGTPRKANKRKRTSQSRPSKKSKTADQNSTPLNAVSTETKAKLALFPSDEVNS</sequence>
<name>A0A2J7QFE7_9NEOP</name>
<reference evidence="2 3" key="1">
    <citation type="submission" date="2017-12" db="EMBL/GenBank/DDBJ databases">
        <title>Hemimetabolous genomes reveal molecular basis of termite eusociality.</title>
        <authorList>
            <person name="Harrison M.C."/>
            <person name="Jongepier E."/>
            <person name="Robertson H.M."/>
            <person name="Arning N."/>
            <person name="Bitard-Feildel T."/>
            <person name="Chao H."/>
            <person name="Childers C.P."/>
            <person name="Dinh H."/>
            <person name="Doddapaneni H."/>
            <person name="Dugan S."/>
            <person name="Gowin J."/>
            <person name="Greiner C."/>
            <person name="Han Y."/>
            <person name="Hu H."/>
            <person name="Hughes D.S.T."/>
            <person name="Huylmans A.-K."/>
            <person name="Kemena C."/>
            <person name="Kremer L.P.M."/>
            <person name="Lee S.L."/>
            <person name="Lopez-Ezquerra A."/>
            <person name="Mallet L."/>
            <person name="Monroy-Kuhn J.M."/>
            <person name="Moser A."/>
            <person name="Murali S.C."/>
            <person name="Muzny D.M."/>
            <person name="Otani S."/>
            <person name="Piulachs M.-D."/>
            <person name="Poelchau M."/>
            <person name="Qu J."/>
            <person name="Schaub F."/>
            <person name="Wada-Katsumata A."/>
            <person name="Worley K.C."/>
            <person name="Xie Q."/>
            <person name="Ylla G."/>
            <person name="Poulsen M."/>
            <person name="Gibbs R.A."/>
            <person name="Schal C."/>
            <person name="Richards S."/>
            <person name="Belles X."/>
            <person name="Korb J."/>
            <person name="Bornberg-Bauer E."/>
        </authorList>
    </citation>
    <scope>NUCLEOTIDE SEQUENCE [LARGE SCALE GENOMIC DNA]</scope>
    <source>
        <tissue evidence="2">Whole body</tissue>
    </source>
</reference>
<feature type="non-terminal residue" evidence="2">
    <location>
        <position position="1"/>
    </location>
</feature>
<comment type="caution">
    <text evidence="2">The sequence shown here is derived from an EMBL/GenBank/DDBJ whole genome shotgun (WGS) entry which is preliminary data.</text>
</comment>
<dbReference type="AlphaFoldDB" id="A0A2J7QFE7"/>
<feature type="compositionally biased region" description="Basic residues" evidence="1">
    <location>
        <begin position="109"/>
        <end position="125"/>
    </location>
</feature>
<feature type="compositionally biased region" description="Polar residues" evidence="1">
    <location>
        <begin position="128"/>
        <end position="141"/>
    </location>
</feature>
<dbReference type="Proteomes" id="UP000235965">
    <property type="component" value="Unassembled WGS sequence"/>
</dbReference>
<proteinExistence type="predicted"/>
<feature type="non-terminal residue" evidence="2">
    <location>
        <position position="156"/>
    </location>
</feature>
<dbReference type="InParanoid" id="A0A2J7QFE7"/>
<dbReference type="EMBL" id="NEVH01015299">
    <property type="protein sequence ID" value="PNF27298.1"/>
    <property type="molecule type" value="Genomic_DNA"/>
</dbReference>
<keyword evidence="3" id="KW-1185">Reference proteome</keyword>
<protein>
    <submittedName>
        <fullName evidence="2">Uncharacterized protein</fullName>
    </submittedName>
</protein>
<evidence type="ECO:0000313" key="2">
    <source>
        <dbReference type="EMBL" id="PNF27298.1"/>
    </source>
</evidence>
<gene>
    <name evidence="2" type="ORF">B7P43_G04688</name>
</gene>